<dbReference type="Proteomes" id="UP001153636">
    <property type="component" value="Chromosome 16"/>
</dbReference>
<proteinExistence type="predicted"/>
<keyword evidence="1" id="KW-1133">Transmembrane helix</keyword>
<gene>
    <name evidence="2" type="ORF">PSYICH_LOCUS5082</name>
</gene>
<accession>A0A9P0CL61</accession>
<name>A0A9P0CL61_9CUCU</name>
<keyword evidence="3" id="KW-1185">Reference proteome</keyword>
<sequence>MHSSKRGEKLNRYNADSKPSTFYSFVEKFVAPNWSNVLLAVLTGFCVKDYYFEITGKDIQHYAYASYLLTIANSLSGLLKYTNDDTYSDLRILLDYAQQVICLPMIVTDFLLKYNIAPFEIAIIPTILSLVTLFMFVILEYKRQDLTDLNMILSLAIYSICGMEYNLYACIASIFISIGYFGFKRSEGVCIRKAHQYNLLMTGFVFFSLLSMDTGISPDKMYAKQLRGW</sequence>
<organism evidence="2 3">
    <name type="scientific">Psylliodes chrysocephalus</name>
    <dbReference type="NCBI Taxonomy" id="3402493"/>
    <lineage>
        <taxon>Eukaryota</taxon>
        <taxon>Metazoa</taxon>
        <taxon>Ecdysozoa</taxon>
        <taxon>Arthropoda</taxon>
        <taxon>Hexapoda</taxon>
        <taxon>Insecta</taxon>
        <taxon>Pterygota</taxon>
        <taxon>Neoptera</taxon>
        <taxon>Endopterygota</taxon>
        <taxon>Coleoptera</taxon>
        <taxon>Polyphaga</taxon>
        <taxon>Cucujiformia</taxon>
        <taxon>Chrysomeloidea</taxon>
        <taxon>Chrysomelidae</taxon>
        <taxon>Galerucinae</taxon>
        <taxon>Alticini</taxon>
        <taxon>Psylliodes</taxon>
    </lineage>
</organism>
<protein>
    <submittedName>
        <fullName evidence="2">Uncharacterized protein</fullName>
    </submittedName>
</protein>
<evidence type="ECO:0000313" key="2">
    <source>
        <dbReference type="EMBL" id="CAH1104189.1"/>
    </source>
</evidence>
<evidence type="ECO:0000256" key="1">
    <source>
        <dbReference type="SAM" id="Phobius"/>
    </source>
</evidence>
<feature type="transmembrane region" description="Helical" evidence="1">
    <location>
        <begin position="119"/>
        <end position="139"/>
    </location>
</feature>
<reference evidence="2" key="1">
    <citation type="submission" date="2022-01" db="EMBL/GenBank/DDBJ databases">
        <authorList>
            <person name="King R."/>
        </authorList>
    </citation>
    <scope>NUCLEOTIDE SEQUENCE</scope>
</reference>
<feature type="transmembrane region" description="Helical" evidence="1">
    <location>
        <begin position="151"/>
        <end position="183"/>
    </location>
</feature>
<keyword evidence="1" id="KW-0812">Transmembrane</keyword>
<dbReference type="AlphaFoldDB" id="A0A9P0CL61"/>
<dbReference type="EMBL" id="OV651828">
    <property type="protein sequence ID" value="CAH1104189.1"/>
    <property type="molecule type" value="Genomic_DNA"/>
</dbReference>
<keyword evidence="1" id="KW-0472">Membrane</keyword>
<dbReference type="OrthoDB" id="6745314at2759"/>
<feature type="transmembrane region" description="Helical" evidence="1">
    <location>
        <begin position="195"/>
        <end position="212"/>
    </location>
</feature>
<evidence type="ECO:0000313" key="3">
    <source>
        <dbReference type="Proteomes" id="UP001153636"/>
    </source>
</evidence>